<dbReference type="RefSeq" id="WP_060245876.1">
    <property type="nucleotide sequence ID" value="NZ_LPJR01000071.1"/>
</dbReference>
<evidence type="ECO:0000256" key="3">
    <source>
        <dbReference type="ARBA" id="ARBA00022475"/>
    </source>
</evidence>
<evidence type="ECO:0000256" key="11">
    <source>
        <dbReference type="SAM" id="MobiDB-lite"/>
    </source>
</evidence>
<accession>A0A132E9E9</accession>
<dbReference type="InterPro" id="IPR001851">
    <property type="entry name" value="ABC_transp_permease"/>
</dbReference>
<gene>
    <name evidence="13" type="ORF">WT56_28125</name>
</gene>
<dbReference type="PANTHER" id="PTHR32196:SF32">
    <property type="entry name" value="XYLOSE TRANSPORT SYSTEM PERMEASE PROTEIN XYLH"/>
    <property type="match status" value="1"/>
</dbReference>
<evidence type="ECO:0000256" key="9">
    <source>
        <dbReference type="ARBA" id="ARBA00035611"/>
    </source>
</evidence>
<evidence type="ECO:0000313" key="14">
    <source>
        <dbReference type="Proteomes" id="UP000062912"/>
    </source>
</evidence>
<protein>
    <recommendedName>
        <fullName evidence="10">Xylose transport system permease protein XylH</fullName>
    </recommendedName>
</protein>
<comment type="caution">
    <text evidence="13">The sequence shown here is derived from an EMBL/GenBank/DDBJ whole genome shotgun (WGS) entry which is preliminary data.</text>
</comment>
<dbReference type="GO" id="GO:0022857">
    <property type="term" value="F:transmembrane transporter activity"/>
    <property type="evidence" value="ECO:0007669"/>
    <property type="project" value="InterPro"/>
</dbReference>
<feature type="transmembrane region" description="Helical" evidence="12">
    <location>
        <begin position="227"/>
        <end position="244"/>
    </location>
</feature>
<dbReference type="EMBL" id="LPJR01000071">
    <property type="protein sequence ID" value="KWF22081.1"/>
    <property type="molecule type" value="Genomic_DNA"/>
</dbReference>
<keyword evidence="8 12" id="KW-0472">Membrane</keyword>
<feature type="transmembrane region" description="Helical" evidence="12">
    <location>
        <begin position="116"/>
        <end position="135"/>
    </location>
</feature>
<evidence type="ECO:0000256" key="8">
    <source>
        <dbReference type="ARBA" id="ARBA00023136"/>
    </source>
</evidence>
<keyword evidence="5" id="KW-0762">Sugar transport</keyword>
<organism evidence="13 14">
    <name type="scientific">Burkholderia pseudomultivorans</name>
    <dbReference type="NCBI Taxonomy" id="1207504"/>
    <lineage>
        <taxon>Bacteria</taxon>
        <taxon>Pseudomonadati</taxon>
        <taxon>Pseudomonadota</taxon>
        <taxon>Betaproteobacteria</taxon>
        <taxon>Burkholderiales</taxon>
        <taxon>Burkholderiaceae</taxon>
        <taxon>Burkholderia</taxon>
        <taxon>Burkholderia cepacia complex</taxon>
    </lineage>
</organism>
<evidence type="ECO:0000256" key="5">
    <source>
        <dbReference type="ARBA" id="ARBA00022597"/>
    </source>
</evidence>
<evidence type="ECO:0000313" key="13">
    <source>
        <dbReference type="EMBL" id="KWF22081.1"/>
    </source>
</evidence>
<dbReference type="AlphaFoldDB" id="A0A132E9E9"/>
<name>A0A132E9E9_9BURK</name>
<keyword evidence="6 12" id="KW-0812">Transmembrane</keyword>
<evidence type="ECO:0000256" key="4">
    <source>
        <dbReference type="ARBA" id="ARBA00022519"/>
    </source>
</evidence>
<evidence type="ECO:0000256" key="6">
    <source>
        <dbReference type="ARBA" id="ARBA00022692"/>
    </source>
</evidence>
<dbReference type="GO" id="GO:0005886">
    <property type="term" value="C:plasma membrane"/>
    <property type="evidence" value="ECO:0007669"/>
    <property type="project" value="UniProtKB-SubCell"/>
</dbReference>
<dbReference type="Pfam" id="PF02653">
    <property type="entry name" value="BPD_transp_2"/>
    <property type="match status" value="1"/>
</dbReference>
<evidence type="ECO:0000256" key="10">
    <source>
        <dbReference type="ARBA" id="ARBA00035686"/>
    </source>
</evidence>
<feature type="transmembrane region" description="Helical" evidence="12">
    <location>
        <begin position="38"/>
        <end position="56"/>
    </location>
</feature>
<keyword evidence="4" id="KW-0997">Cell inner membrane</keyword>
<feature type="transmembrane region" description="Helical" evidence="12">
    <location>
        <begin position="377"/>
        <end position="397"/>
    </location>
</feature>
<comment type="function">
    <text evidence="9">Part of the binding-protein-dependent transport system for D-xylose. Probably responsible for the translocation of the substrate across the membrane.</text>
</comment>
<evidence type="ECO:0000256" key="7">
    <source>
        <dbReference type="ARBA" id="ARBA00022989"/>
    </source>
</evidence>
<keyword evidence="3" id="KW-1003">Cell membrane</keyword>
<keyword evidence="2" id="KW-0813">Transport</keyword>
<feature type="transmembrane region" description="Helical" evidence="12">
    <location>
        <begin position="77"/>
        <end position="110"/>
    </location>
</feature>
<proteinExistence type="predicted"/>
<feature type="compositionally biased region" description="Polar residues" evidence="11">
    <location>
        <begin position="1"/>
        <end position="11"/>
    </location>
</feature>
<keyword evidence="7 12" id="KW-1133">Transmembrane helix</keyword>
<feature type="transmembrane region" description="Helical" evidence="12">
    <location>
        <begin position="147"/>
        <end position="165"/>
    </location>
</feature>
<sequence length="403" mass="42363">MNSELSSSTPAAQDAAARRPGGRLDGRPLRQLFVRYKLLALLFAVVAIWAFFSVLTDGAFVTPRNVSNLLRQMSITGMLACGMVFVIIAGEIDLSVGSLLGLLGGVAAILDVNRHWPVAATVPAVLALGVLAGLFNGWWSTYRRVPSFIVGLGGMLAFRGILLGVTGGSTIAPVSDGFVFLGQGYLPRAAGDGLALLLFALVALLVVRQRGTRRRYRLAVAPLWQDIVKIAGAGAVLFAFVATLDRYGGIPVPVLLLLALLGIFSWIATRTVFGRRIYAVGSNLEATRLSGVDTDRVKLAIFALMGLMCAFAGIVNTARLAAGSPSAGTMGELDAIAACFIGGTSMRGGSGTVYGALIGALVMASLDNGMSMLDVDAYWQMIVKGAVLVLAVWIDVVSRSNRR</sequence>
<reference evidence="13 14" key="1">
    <citation type="submission" date="2015-11" db="EMBL/GenBank/DDBJ databases">
        <title>Expanding the genomic diversity of Burkholderia species for the development of highly accurate diagnostics.</title>
        <authorList>
            <person name="Sahl J."/>
            <person name="Keim P."/>
            <person name="Wagner D."/>
        </authorList>
    </citation>
    <scope>NUCLEOTIDE SEQUENCE [LARGE SCALE GENOMIC DNA]</scope>
    <source>
        <strain evidence="13 14">MSMB368WGS</strain>
    </source>
</reference>
<dbReference type="OrthoDB" id="9799990at2"/>
<evidence type="ECO:0000256" key="12">
    <source>
        <dbReference type="SAM" id="Phobius"/>
    </source>
</evidence>
<feature type="transmembrane region" description="Helical" evidence="12">
    <location>
        <begin position="250"/>
        <end position="268"/>
    </location>
</feature>
<feature type="transmembrane region" description="Helical" evidence="12">
    <location>
        <begin position="299"/>
        <end position="322"/>
    </location>
</feature>
<feature type="transmembrane region" description="Helical" evidence="12">
    <location>
        <begin position="185"/>
        <end position="207"/>
    </location>
</feature>
<dbReference type="Proteomes" id="UP000062912">
    <property type="component" value="Unassembled WGS sequence"/>
</dbReference>
<dbReference type="CDD" id="cd06579">
    <property type="entry name" value="TM_PBP1_transp_AraH_like"/>
    <property type="match status" value="1"/>
</dbReference>
<comment type="subcellular location">
    <subcellularLocation>
        <location evidence="1">Cell membrane</location>
        <topology evidence="1">Multi-pass membrane protein</topology>
    </subcellularLocation>
</comment>
<feature type="region of interest" description="Disordered" evidence="11">
    <location>
        <begin position="1"/>
        <end position="22"/>
    </location>
</feature>
<dbReference type="PANTHER" id="PTHR32196">
    <property type="entry name" value="ABC TRANSPORTER PERMEASE PROTEIN YPHD-RELATED-RELATED"/>
    <property type="match status" value="1"/>
</dbReference>
<evidence type="ECO:0000256" key="1">
    <source>
        <dbReference type="ARBA" id="ARBA00004651"/>
    </source>
</evidence>
<evidence type="ECO:0000256" key="2">
    <source>
        <dbReference type="ARBA" id="ARBA00022448"/>
    </source>
</evidence>